<dbReference type="InterPro" id="IPR023827">
    <property type="entry name" value="Peptidase_S8_Asp-AS"/>
</dbReference>
<dbReference type="EMBL" id="CAJNOG010000091">
    <property type="protein sequence ID" value="CAF0926762.1"/>
    <property type="molecule type" value="Genomic_DNA"/>
</dbReference>
<keyword evidence="10" id="KW-0812">Transmembrane</keyword>
<organism evidence="13 14">
    <name type="scientific">Adineta steineri</name>
    <dbReference type="NCBI Taxonomy" id="433720"/>
    <lineage>
        <taxon>Eukaryota</taxon>
        <taxon>Metazoa</taxon>
        <taxon>Spiralia</taxon>
        <taxon>Gnathifera</taxon>
        <taxon>Rotifera</taxon>
        <taxon>Eurotatoria</taxon>
        <taxon>Bdelloidea</taxon>
        <taxon>Adinetida</taxon>
        <taxon>Adinetidae</taxon>
        <taxon>Adineta</taxon>
    </lineage>
</organism>
<evidence type="ECO:0000259" key="11">
    <source>
        <dbReference type="Pfam" id="PF00082"/>
    </source>
</evidence>
<protein>
    <recommendedName>
        <fullName evidence="15">Peptidase S8/S53 domain-containing protein</fullName>
    </recommendedName>
</protein>
<dbReference type="InterPro" id="IPR000209">
    <property type="entry name" value="Peptidase_S8/S53_dom"/>
</dbReference>
<accession>A0A814BB28</accession>
<dbReference type="InterPro" id="IPR015500">
    <property type="entry name" value="Peptidase_S8_subtilisin-rel"/>
</dbReference>
<dbReference type="Pfam" id="PF00082">
    <property type="entry name" value="Peptidase_S8"/>
    <property type="match status" value="3"/>
</dbReference>
<dbReference type="PROSITE" id="PS00136">
    <property type="entry name" value="SUBTILASE_ASP"/>
    <property type="match status" value="1"/>
</dbReference>
<feature type="domain" description="Peptidase S8/S53" evidence="11">
    <location>
        <begin position="508"/>
        <end position="742"/>
    </location>
</feature>
<evidence type="ECO:0000256" key="2">
    <source>
        <dbReference type="ARBA" id="ARBA00022670"/>
    </source>
</evidence>
<dbReference type="PANTHER" id="PTHR43806">
    <property type="entry name" value="PEPTIDASE S8"/>
    <property type="match status" value="1"/>
</dbReference>
<evidence type="ECO:0000256" key="1">
    <source>
        <dbReference type="ARBA" id="ARBA00011073"/>
    </source>
</evidence>
<feature type="compositionally biased region" description="Polar residues" evidence="9">
    <location>
        <begin position="1"/>
        <end position="16"/>
    </location>
</feature>
<evidence type="ECO:0000313" key="13">
    <source>
        <dbReference type="EMBL" id="CAF0926762.1"/>
    </source>
</evidence>
<feature type="transmembrane region" description="Helical" evidence="10">
    <location>
        <begin position="91"/>
        <end position="116"/>
    </location>
</feature>
<evidence type="ECO:0000256" key="9">
    <source>
        <dbReference type="SAM" id="MobiDB-lite"/>
    </source>
</evidence>
<sequence>MDLPSNQNRHASSVDNNNERARKYNVNRNSTPFYASKWFAIIMIVIAIGLLAVSIALAIALAIKSKSTNNNERARKYNVNRNSTPFYASKWFAIIMIVIAIGLLAVSIALAIALAIKSKSTNGSTYATNALTTGSTSASSAPTTGTTVSASQSFVLKCDPVMSTNTKNQAETRDDTTQQTKIKLPVASSRVGNNILLRNTYIVEFPADVDVKNHFVRVTTSLKASNQIVESEIVLRHVISSSIFNGASFSTTTNDSIEAAQLIENAINIHPVYLVPGPRLLQNTFSSDRSINTSQYLINAFDLTGVNQVHSQFQNTGKGVRVAVIDTGVDYAHPALGGCFGTGCKVAFGYDFAGDQFSSSNPIPVPDNDPIDNCSSSSHGTHVAGIVGANINGINQTYFIPSVPFSGVAPDVTLGAYRVFGCPADMTTTDLVTAALYRAYDDKADIITISIGGAAAYTEDPRTIAIQRITNMGVYVTVALGNEGEGGLETVNMPGAAPDAMAIGSADIALGNEGEGGLETVNMPGAAPDAMAIGSADSTYTLRYYIIAPDGSKIFYDPGTAFDPNGGANDGCVTSNPSMNGTVVLFTYTTGDICSVGYRCNLAFEVGARGCLIYNIGLTLGSYFIPTGTVSLADGQRIISTVAANPSAIYTFTNLFGLSSMNTAGTPSSFSSLGLTGDLLIKPQITGIGGMVYSTISVSAAVQNSLPRPYMISSGTSMATPYVAGTLALFLASIGNPAPYTVSGYAQNGQCLALGNEGEGGLETVNMPGAAPDAMAIGSADSTYTLRYYIIAPDDSKIFYDPGTAFDPNGEANDGCVTSNPSMNGTVVLFTYTAQDICSVGYRCNLAFEAGARGCLIYNIGLTLGSYFIPTGSISLADAQRIISTVAANPSAIYTFTNLFGLSSMSTAGTPSTFSSLGLTGDLLIKPQITGIGGMVYSTISVSAAVQNSLPKPYMISSGTSMATPYVAGTLALFLASIGNPAPYTVSGYAQNGQCRPTFSLVKNIFQSTANAIQIYNSIVFATSAMQGAGLVNVYQAITAGTIFSPSELALNDTVRRATSYRVSVINIGNQTAIYTMSHSGAALATGKATGDDQLLAQPVYTADYADVTINPIQFTLQPGYSREITLQFGEPTNADPNLLPVFSGFIYATNQVNGEVTHLFYAGMVGDYGNAGIFVRNTTSGVITGIQKSDDTYVSEGELPSLNATTGIKIQIVLAWSTRVVIVQIIPANGTILVGLNVSSAVMFTDSDESEAVIVDPPRNAAAGVGTSFAESYPAVWNGKVILNSLNGNASVTTMRNLNPGTYRIQFSALKHFGNPLNDNDFEVFNSPAFNLVF</sequence>
<evidence type="ECO:0000259" key="12">
    <source>
        <dbReference type="Pfam" id="PF06280"/>
    </source>
</evidence>
<dbReference type="PROSITE" id="PS00137">
    <property type="entry name" value="SUBTILASE_HIS"/>
    <property type="match status" value="1"/>
</dbReference>
<dbReference type="InterPro" id="IPR036852">
    <property type="entry name" value="Peptidase_S8/S53_dom_sf"/>
</dbReference>
<keyword evidence="2 7" id="KW-0645">Protease</keyword>
<feature type="transmembrane region" description="Helical" evidence="10">
    <location>
        <begin position="38"/>
        <end position="63"/>
    </location>
</feature>
<keyword evidence="10" id="KW-0472">Membrane</keyword>
<dbReference type="PRINTS" id="PR00723">
    <property type="entry name" value="SUBTILISIN"/>
</dbReference>
<feature type="domain" description="Peptidase S8/S53" evidence="11">
    <location>
        <begin position="317"/>
        <end position="507"/>
    </location>
</feature>
<feature type="active site" description="Charge relay system" evidence="6 7">
    <location>
        <position position="326"/>
    </location>
</feature>
<evidence type="ECO:0000256" key="3">
    <source>
        <dbReference type="ARBA" id="ARBA00022729"/>
    </source>
</evidence>
<evidence type="ECO:0000256" key="6">
    <source>
        <dbReference type="PIRSR" id="PIRSR615500-1"/>
    </source>
</evidence>
<name>A0A814BB28_9BILA</name>
<dbReference type="PROSITE" id="PS51892">
    <property type="entry name" value="SUBTILASE"/>
    <property type="match status" value="1"/>
</dbReference>
<comment type="similarity">
    <text evidence="1 7 8">Belongs to the peptidase S8 family.</text>
</comment>
<dbReference type="PANTHER" id="PTHR43806:SF66">
    <property type="entry name" value="SERIN ENDOPEPTIDASE"/>
    <property type="match status" value="1"/>
</dbReference>
<evidence type="ECO:0000256" key="8">
    <source>
        <dbReference type="RuleBase" id="RU003355"/>
    </source>
</evidence>
<dbReference type="InterPro" id="IPR022398">
    <property type="entry name" value="Peptidase_S8_His-AS"/>
</dbReference>
<feature type="region of interest" description="Disordered" evidence="9">
    <location>
        <begin position="1"/>
        <end position="22"/>
    </location>
</feature>
<dbReference type="Pfam" id="PF06280">
    <property type="entry name" value="fn3_5"/>
    <property type="match status" value="1"/>
</dbReference>
<evidence type="ECO:0000256" key="10">
    <source>
        <dbReference type="SAM" id="Phobius"/>
    </source>
</evidence>
<dbReference type="GO" id="GO:0004252">
    <property type="term" value="F:serine-type endopeptidase activity"/>
    <property type="evidence" value="ECO:0007669"/>
    <property type="project" value="UniProtKB-UniRule"/>
</dbReference>
<dbReference type="GO" id="GO:0006508">
    <property type="term" value="P:proteolysis"/>
    <property type="evidence" value="ECO:0007669"/>
    <property type="project" value="UniProtKB-KW"/>
</dbReference>
<dbReference type="InterPro" id="IPR023828">
    <property type="entry name" value="Peptidase_S8_Ser-AS"/>
</dbReference>
<feature type="domain" description="Peptidase S8/S53" evidence="11">
    <location>
        <begin position="753"/>
        <end position="987"/>
    </location>
</feature>
<dbReference type="Proteomes" id="UP000663845">
    <property type="component" value="Unassembled WGS sequence"/>
</dbReference>
<dbReference type="SUPFAM" id="SSF52025">
    <property type="entry name" value="PA domain"/>
    <property type="match status" value="1"/>
</dbReference>
<evidence type="ECO:0000256" key="7">
    <source>
        <dbReference type="PROSITE-ProRule" id="PRU01240"/>
    </source>
</evidence>
<evidence type="ECO:0008006" key="15">
    <source>
        <dbReference type="Google" id="ProtNLM"/>
    </source>
</evidence>
<keyword evidence="10" id="KW-1133">Transmembrane helix</keyword>
<dbReference type="Gene3D" id="3.40.50.200">
    <property type="entry name" value="Peptidase S8/S53 domain"/>
    <property type="match status" value="2"/>
</dbReference>
<feature type="active site" description="Charge relay system" evidence="6 7">
    <location>
        <position position="717"/>
    </location>
</feature>
<dbReference type="Gene3D" id="3.50.30.30">
    <property type="match status" value="1"/>
</dbReference>
<evidence type="ECO:0000256" key="5">
    <source>
        <dbReference type="ARBA" id="ARBA00022825"/>
    </source>
</evidence>
<evidence type="ECO:0000313" key="14">
    <source>
        <dbReference type="Proteomes" id="UP000663845"/>
    </source>
</evidence>
<dbReference type="InterPro" id="IPR046450">
    <property type="entry name" value="PA_dom_sf"/>
</dbReference>
<dbReference type="SUPFAM" id="SSF52743">
    <property type="entry name" value="Subtilisin-like"/>
    <property type="match status" value="2"/>
</dbReference>
<dbReference type="GO" id="GO:0016020">
    <property type="term" value="C:membrane"/>
    <property type="evidence" value="ECO:0007669"/>
    <property type="project" value="InterPro"/>
</dbReference>
<keyword evidence="3" id="KW-0732">Signal</keyword>
<gene>
    <name evidence="13" type="ORF">JYZ213_LOCUS11932</name>
</gene>
<keyword evidence="4 7" id="KW-0378">Hydrolase</keyword>
<dbReference type="InterPro" id="IPR010435">
    <property type="entry name" value="C5a/SBT2-like_Fn3"/>
</dbReference>
<feature type="active site" description="Charge relay system" evidence="6 7">
    <location>
        <position position="379"/>
    </location>
</feature>
<dbReference type="InterPro" id="IPR050131">
    <property type="entry name" value="Peptidase_S8_subtilisin-like"/>
</dbReference>
<proteinExistence type="inferred from homology"/>
<dbReference type="PROSITE" id="PS00138">
    <property type="entry name" value="SUBTILASE_SER"/>
    <property type="match status" value="2"/>
</dbReference>
<evidence type="ECO:0000256" key="4">
    <source>
        <dbReference type="ARBA" id="ARBA00022801"/>
    </source>
</evidence>
<reference evidence="13" key="1">
    <citation type="submission" date="2021-02" db="EMBL/GenBank/DDBJ databases">
        <authorList>
            <person name="Nowell W R."/>
        </authorList>
    </citation>
    <scope>NUCLEOTIDE SEQUENCE</scope>
</reference>
<keyword evidence="5 7" id="KW-0720">Serine protease</keyword>
<feature type="domain" description="C5a peptidase/Subtilisin-like protease SBT2-like Fn3-like" evidence="12">
    <location>
        <begin position="1050"/>
        <end position="1152"/>
    </location>
</feature>
<comment type="caution">
    <text evidence="13">The sequence shown here is derived from an EMBL/GenBank/DDBJ whole genome shotgun (WGS) entry which is preliminary data.</text>
</comment>